<keyword evidence="1" id="KW-1133">Transmembrane helix</keyword>
<dbReference type="Proteomes" id="UP000887566">
    <property type="component" value="Unplaced"/>
</dbReference>
<feature type="signal peptide" evidence="2">
    <location>
        <begin position="1"/>
        <end position="24"/>
    </location>
</feature>
<feature type="transmembrane region" description="Helical" evidence="1">
    <location>
        <begin position="158"/>
        <end position="182"/>
    </location>
</feature>
<sequence>MIGDWKFAVIIVIVIKLFDARVSAQTNASNTTSPCRHFETRFLHQTGDSVLFDSPRPSCKNGSFDWTIHGRANLKLFVVFTKFYAVGSQVTIQTVENGAESTLSSCEHDRCDLIVGSSFLRIRHAERTDGDRRNFEVQALVGIAEPEPKTFAHGNIPVWALFVIFLLIIIALVQCSSILYFVRRKINRARLQAEFRKADLNEFSHLTFVSSTGHSSTDQLELSDVKEADVSIVSVNGNGPRPISGTLEHTEISSMVRNLSQASMGGDSSLTPSSAA</sequence>
<evidence type="ECO:0000313" key="4">
    <source>
        <dbReference type="WBParaSite" id="PSAMB.scaffold3463size18191.g21525.t1"/>
    </source>
</evidence>
<protein>
    <submittedName>
        <fullName evidence="4">Uncharacterized protein</fullName>
    </submittedName>
</protein>
<proteinExistence type="predicted"/>
<feature type="chain" id="PRO_5037573929" evidence="2">
    <location>
        <begin position="25"/>
        <end position="276"/>
    </location>
</feature>
<keyword evidence="3" id="KW-1185">Reference proteome</keyword>
<evidence type="ECO:0000256" key="1">
    <source>
        <dbReference type="SAM" id="Phobius"/>
    </source>
</evidence>
<name>A0A914W985_9BILA</name>
<keyword evidence="1" id="KW-0812">Transmembrane</keyword>
<keyword evidence="1" id="KW-0472">Membrane</keyword>
<evidence type="ECO:0000256" key="2">
    <source>
        <dbReference type="SAM" id="SignalP"/>
    </source>
</evidence>
<dbReference type="AlphaFoldDB" id="A0A914W985"/>
<keyword evidence="2" id="KW-0732">Signal</keyword>
<accession>A0A914W985</accession>
<evidence type="ECO:0000313" key="3">
    <source>
        <dbReference type="Proteomes" id="UP000887566"/>
    </source>
</evidence>
<organism evidence="3 4">
    <name type="scientific">Plectus sambesii</name>
    <dbReference type="NCBI Taxonomy" id="2011161"/>
    <lineage>
        <taxon>Eukaryota</taxon>
        <taxon>Metazoa</taxon>
        <taxon>Ecdysozoa</taxon>
        <taxon>Nematoda</taxon>
        <taxon>Chromadorea</taxon>
        <taxon>Plectida</taxon>
        <taxon>Plectina</taxon>
        <taxon>Plectoidea</taxon>
        <taxon>Plectidae</taxon>
        <taxon>Plectus</taxon>
    </lineage>
</organism>
<dbReference type="WBParaSite" id="PSAMB.scaffold3463size18191.g21525.t1">
    <property type="protein sequence ID" value="PSAMB.scaffold3463size18191.g21525.t1"/>
    <property type="gene ID" value="PSAMB.scaffold3463size18191.g21525"/>
</dbReference>
<reference evidence="4" key="1">
    <citation type="submission" date="2022-11" db="UniProtKB">
        <authorList>
            <consortium name="WormBaseParasite"/>
        </authorList>
    </citation>
    <scope>IDENTIFICATION</scope>
</reference>